<gene>
    <name evidence="3" type="ORF">COV30_00715</name>
</gene>
<organism evidence="3 4">
    <name type="scientific">Candidatus Yanofskybacteria bacterium CG10_big_fil_rev_8_21_14_0_10_37_15</name>
    <dbReference type="NCBI Taxonomy" id="1975097"/>
    <lineage>
        <taxon>Bacteria</taxon>
        <taxon>Candidatus Yanofskyibacteriota</taxon>
    </lineage>
</organism>
<dbReference type="Proteomes" id="UP000230208">
    <property type="component" value="Unassembled WGS sequence"/>
</dbReference>
<accession>A0A2H0R881</accession>
<dbReference type="EMBL" id="PCXP01000009">
    <property type="protein sequence ID" value="PIR42025.1"/>
    <property type="molecule type" value="Genomic_DNA"/>
</dbReference>
<dbReference type="InterPro" id="IPR010708">
    <property type="entry name" value="5'(3')-deoxyribonucleotidase"/>
</dbReference>
<dbReference type="Gene3D" id="3.40.50.1000">
    <property type="entry name" value="HAD superfamily/HAD-like"/>
    <property type="match status" value="1"/>
</dbReference>
<feature type="active site" description="Nucleophile" evidence="2">
    <location>
        <position position="36"/>
    </location>
</feature>
<comment type="caution">
    <text evidence="3">The sequence shown here is derived from an EMBL/GenBank/DDBJ whole genome shotgun (WGS) entry which is preliminary data.</text>
</comment>
<dbReference type="InterPro" id="IPR023214">
    <property type="entry name" value="HAD_sf"/>
</dbReference>
<name>A0A2H0R881_9BACT</name>
<sequence>MKNNGDKNPVVDFPTATKSPKKLRKIHYGEKIIGFDLDGVIIDHVSNKIKLAKKFNLNLDKKQTPSEILRTLMTEIQFRELQNMLYDDPKISLSAPLMRGVADVLLKIKNKNIPFFLISRRKNKNIPIKLLAKHGLWPKYFNQKNSYFVKKTADKEIQSKILGTSHYFDDNSKVLEALVSVKNKFLFDYLEVFKNSKFKRVTSWKEIFKLI</sequence>
<evidence type="ECO:0000256" key="2">
    <source>
        <dbReference type="PIRSR" id="PIRSR610708-1"/>
    </source>
</evidence>
<evidence type="ECO:0000256" key="1">
    <source>
        <dbReference type="ARBA" id="ARBA00009589"/>
    </source>
</evidence>
<dbReference type="Pfam" id="PF06941">
    <property type="entry name" value="NT5C"/>
    <property type="match status" value="1"/>
</dbReference>
<comment type="similarity">
    <text evidence="1">Belongs to the 5'(3')-deoxyribonucleotidase family.</text>
</comment>
<dbReference type="SUPFAM" id="SSF56784">
    <property type="entry name" value="HAD-like"/>
    <property type="match status" value="1"/>
</dbReference>
<dbReference type="GO" id="GO:0008253">
    <property type="term" value="F:5'-nucleotidase activity"/>
    <property type="evidence" value="ECO:0007669"/>
    <property type="project" value="InterPro"/>
</dbReference>
<dbReference type="GO" id="GO:0009264">
    <property type="term" value="P:deoxyribonucleotide catabolic process"/>
    <property type="evidence" value="ECO:0007669"/>
    <property type="project" value="InterPro"/>
</dbReference>
<evidence type="ECO:0000313" key="4">
    <source>
        <dbReference type="Proteomes" id="UP000230208"/>
    </source>
</evidence>
<protein>
    <recommendedName>
        <fullName evidence="5">FCP1 homology domain-containing protein</fullName>
    </recommendedName>
</protein>
<dbReference type="InterPro" id="IPR036412">
    <property type="entry name" value="HAD-like_sf"/>
</dbReference>
<feature type="active site" description="Proton donor" evidence="2">
    <location>
        <position position="38"/>
    </location>
</feature>
<evidence type="ECO:0000313" key="3">
    <source>
        <dbReference type="EMBL" id="PIR42025.1"/>
    </source>
</evidence>
<reference evidence="3 4" key="1">
    <citation type="submission" date="2017-09" db="EMBL/GenBank/DDBJ databases">
        <title>Depth-based differentiation of microbial function through sediment-hosted aquifers and enrichment of novel symbionts in the deep terrestrial subsurface.</title>
        <authorList>
            <person name="Probst A.J."/>
            <person name="Ladd B."/>
            <person name="Jarett J.K."/>
            <person name="Geller-Mcgrath D.E."/>
            <person name="Sieber C.M."/>
            <person name="Emerson J.B."/>
            <person name="Anantharaman K."/>
            <person name="Thomas B.C."/>
            <person name="Malmstrom R."/>
            <person name="Stieglmeier M."/>
            <person name="Klingl A."/>
            <person name="Woyke T."/>
            <person name="Ryan C.M."/>
            <person name="Banfield J.F."/>
        </authorList>
    </citation>
    <scope>NUCLEOTIDE SEQUENCE [LARGE SCALE GENOMIC DNA]</scope>
    <source>
        <strain evidence="3">CG10_big_fil_rev_8_21_14_0_10_37_15</strain>
    </source>
</reference>
<evidence type="ECO:0008006" key="5">
    <source>
        <dbReference type="Google" id="ProtNLM"/>
    </source>
</evidence>
<dbReference type="AlphaFoldDB" id="A0A2H0R881"/>
<proteinExistence type="inferred from homology"/>